<dbReference type="AlphaFoldDB" id="A0A5C5VPK5"/>
<dbReference type="OrthoDB" id="263539at2"/>
<evidence type="ECO:0000313" key="2">
    <source>
        <dbReference type="EMBL" id="TWT40040.1"/>
    </source>
</evidence>
<dbReference type="EMBL" id="SJPH01000018">
    <property type="protein sequence ID" value="TWT40040.1"/>
    <property type="molecule type" value="Genomic_DNA"/>
</dbReference>
<comment type="caution">
    <text evidence="2">The sequence shown here is derived from an EMBL/GenBank/DDBJ whole genome shotgun (WGS) entry which is preliminary data.</text>
</comment>
<protein>
    <submittedName>
        <fullName evidence="2">Uncharacterized protein</fullName>
    </submittedName>
</protein>
<accession>A0A5C5VPK5</accession>
<evidence type="ECO:0000313" key="3">
    <source>
        <dbReference type="Proteomes" id="UP000318995"/>
    </source>
</evidence>
<feature type="region of interest" description="Disordered" evidence="1">
    <location>
        <begin position="121"/>
        <end position="158"/>
    </location>
</feature>
<keyword evidence="3" id="KW-1185">Reference proteome</keyword>
<gene>
    <name evidence="2" type="ORF">Pla111_34770</name>
</gene>
<sequence>MRGILPIAVCVAAVFYCIPGQSQVLRGKNTGPNRAGGARIVQIEGDSNSRRSDLEGSIWEYKVMENSDQNRTTRTKMTGQIRIKQSALFAIGKVEYTDKEQPNGAEEAATDPRAAIRARLQEGSPAPQERPGQPRARLDGLRAGEGPLSGGQQAGAPERIGDLAKQKSNELQFRFDEDDSYPLSGRATIKPDTDNRGGLWIGSYDEFVDGKKKKRWRIEMRKVEE</sequence>
<dbReference type="Proteomes" id="UP000318995">
    <property type="component" value="Unassembled WGS sequence"/>
</dbReference>
<dbReference type="RefSeq" id="WP_146575666.1">
    <property type="nucleotide sequence ID" value="NZ_SJPH01000018.1"/>
</dbReference>
<name>A0A5C5VPK5_9BACT</name>
<reference evidence="2 3" key="1">
    <citation type="submission" date="2019-02" db="EMBL/GenBank/DDBJ databases">
        <title>Deep-cultivation of Planctomycetes and their phenomic and genomic characterization uncovers novel biology.</title>
        <authorList>
            <person name="Wiegand S."/>
            <person name="Jogler M."/>
            <person name="Boedeker C."/>
            <person name="Pinto D."/>
            <person name="Vollmers J."/>
            <person name="Rivas-Marin E."/>
            <person name="Kohn T."/>
            <person name="Peeters S.H."/>
            <person name="Heuer A."/>
            <person name="Rast P."/>
            <person name="Oberbeckmann S."/>
            <person name="Bunk B."/>
            <person name="Jeske O."/>
            <person name="Meyerdierks A."/>
            <person name="Storesund J.E."/>
            <person name="Kallscheuer N."/>
            <person name="Luecker S."/>
            <person name="Lage O.M."/>
            <person name="Pohl T."/>
            <person name="Merkel B.J."/>
            <person name="Hornburger P."/>
            <person name="Mueller R.-W."/>
            <person name="Bruemmer F."/>
            <person name="Labrenz M."/>
            <person name="Spormann A.M."/>
            <person name="Op Den Camp H."/>
            <person name="Overmann J."/>
            <person name="Amann R."/>
            <person name="Jetten M.S.M."/>
            <person name="Mascher T."/>
            <person name="Medema M.H."/>
            <person name="Devos D.P."/>
            <person name="Kaster A.-K."/>
            <person name="Ovreas L."/>
            <person name="Rohde M."/>
            <person name="Galperin M.Y."/>
            <person name="Jogler C."/>
        </authorList>
    </citation>
    <scope>NUCLEOTIDE SEQUENCE [LARGE SCALE GENOMIC DNA]</scope>
    <source>
        <strain evidence="2 3">Pla111</strain>
    </source>
</reference>
<feature type="region of interest" description="Disordered" evidence="1">
    <location>
        <begin position="172"/>
        <end position="202"/>
    </location>
</feature>
<organism evidence="2 3">
    <name type="scientific">Botrimarina hoheduenensis</name>
    <dbReference type="NCBI Taxonomy" id="2528000"/>
    <lineage>
        <taxon>Bacteria</taxon>
        <taxon>Pseudomonadati</taxon>
        <taxon>Planctomycetota</taxon>
        <taxon>Planctomycetia</taxon>
        <taxon>Pirellulales</taxon>
        <taxon>Lacipirellulaceae</taxon>
        <taxon>Botrimarina</taxon>
    </lineage>
</organism>
<proteinExistence type="predicted"/>
<evidence type="ECO:0000256" key="1">
    <source>
        <dbReference type="SAM" id="MobiDB-lite"/>
    </source>
</evidence>